<dbReference type="SMART" id="SM00228">
    <property type="entry name" value="PDZ"/>
    <property type="match status" value="2"/>
</dbReference>
<proteinExistence type="predicted"/>
<keyword evidence="2" id="KW-0732">Signal</keyword>
<accession>A0ABY7FWS1</accession>
<gene>
    <name evidence="4" type="ORF">MAR_010880</name>
</gene>
<evidence type="ECO:0000259" key="3">
    <source>
        <dbReference type="PROSITE" id="PS50106"/>
    </source>
</evidence>
<dbReference type="Proteomes" id="UP001164746">
    <property type="component" value="Chromosome 14"/>
</dbReference>
<dbReference type="PANTHER" id="PTHR23122">
    <property type="entry name" value="MEMBRANE-ASSOCIATED GUANYLATE KINASE MAGUK"/>
    <property type="match status" value="1"/>
</dbReference>
<dbReference type="InterPro" id="IPR050716">
    <property type="entry name" value="MAGUK"/>
</dbReference>
<keyword evidence="5" id="KW-1185">Reference proteome</keyword>
<evidence type="ECO:0000313" key="4">
    <source>
        <dbReference type="EMBL" id="WAR25176.1"/>
    </source>
</evidence>
<feature type="signal peptide" evidence="2">
    <location>
        <begin position="1"/>
        <end position="23"/>
    </location>
</feature>
<reference evidence="4" key="1">
    <citation type="submission" date="2022-11" db="EMBL/GenBank/DDBJ databases">
        <title>Centuries of genome instability and evolution in soft-shell clam transmissible cancer (bioRxiv).</title>
        <authorList>
            <person name="Hart S.F.M."/>
            <person name="Yonemitsu M.A."/>
            <person name="Giersch R.M."/>
            <person name="Beal B.F."/>
            <person name="Arriagada G."/>
            <person name="Davis B.W."/>
            <person name="Ostrander E.A."/>
            <person name="Goff S.P."/>
            <person name="Metzger M.J."/>
        </authorList>
    </citation>
    <scope>NUCLEOTIDE SEQUENCE</scope>
    <source>
        <strain evidence="4">MELC-2E11</strain>
        <tissue evidence="4">Siphon/mantle</tissue>
    </source>
</reference>
<dbReference type="Pfam" id="PF17820">
    <property type="entry name" value="PDZ_6"/>
    <property type="match status" value="1"/>
</dbReference>
<evidence type="ECO:0000313" key="5">
    <source>
        <dbReference type="Proteomes" id="UP001164746"/>
    </source>
</evidence>
<dbReference type="EMBL" id="CP111025">
    <property type="protein sequence ID" value="WAR25176.1"/>
    <property type="molecule type" value="Genomic_DNA"/>
</dbReference>
<protein>
    <recommendedName>
        <fullName evidence="3">PDZ domain-containing protein</fullName>
    </recommendedName>
</protein>
<dbReference type="PROSITE" id="PS50106">
    <property type="entry name" value="PDZ"/>
    <property type="match status" value="1"/>
</dbReference>
<feature type="chain" id="PRO_5046289771" description="PDZ domain-containing protein" evidence="2">
    <location>
        <begin position="24"/>
        <end position="950"/>
    </location>
</feature>
<evidence type="ECO:0000256" key="1">
    <source>
        <dbReference type="SAM" id="MobiDB-lite"/>
    </source>
</evidence>
<sequence>MVIKARLLGLILRTMLLELLSESEESLDDICLFFGLLTFIDSELDSSPEESELSICPFFIVTGARFEVKFFLGLLNFWKQFTCPSCVDWWPSSSESLRACVFLLPVPVCFLDLLDLVSFFDKESERSEDSELELLSACCCALLGPPIYRYELREGMGPAPVSDVEILELLSQEPDTVVWAQPREVTIRKVCGRKLGLKVETFQAGAHSLTVVTKVKEECEIVCGNLLTWDRIVKINHASIVHSTKQEVLHLFARIHGDVTFTVLSLSKDPQDHLTGQLPVHCDLPLGLDNSFAHGHCQYTNHVLNESAIIPEKNDNDKSKNRDSSDSGVTLSCDEDQNDCENTAQDEHSIRLTSGGTVDSNQFGISDSSLRRLEMMRRNKGDKHKSHKSGREVTDQAELEPLRPMESWSPPSNFRSEPKFHGLDEGSLSLMVNRDTAVSMADINIDDLCGCASCQLSSESRVCYNCGRRPGSSGSRTQPNSQAPMSPHLAVWDVNTRVVEIDRGSSKAFGFDYKVKLGKNHDETVEVYTLVKLVDPLGPAQRKLQVGDWIRSVNGTPILDAKQVFKVISESKGSIRLIIQRPVGFSQQPPGFTGTRSTSDTVYRISSPQATGAPSSPAFVPQDPLLPGIIEPEKGQPRKVPIQNIYITNNLNPCDSGTIRTQPFPKTVKFPKVRLFLCGSEAERCANMILKNSVFGCVKMENGYGNVDFSITTDCLGNVVMSKVCSNLFWSNSVHSAGTTSCESYNSGNNNVSDYKCKSCGNDLKYGNVINVEMHVILDDRLFHNCCNYLFTKSSMFILTFDGAKLLESHQTEFTRMQNFAHTIRSFQGDECLVTMYGLLHSTPKYSRNIVDEVQSLFYINNTQLQQYNVMGPELFTSDHTNVPEREGLLSDCRGLQSSMWKAITKEKKATPYFSSRVHCVEQIVIIDPKVLLRQQRIIINTISEDKIQW</sequence>
<feature type="non-terminal residue" evidence="4">
    <location>
        <position position="950"/>
    </location>
</feature>
<feature type="domain" description="PDZ" evidence="3">
    <location>
        <begin position="498"/>
        <end position="583"/>
    </location>
</feature>
<dbReference type="CDD" id="cd00136">
    <property type="entry name" value="PDZ_canonical"/>
    <property type="match status" value="2"/>
</dbReference>
<dbReference type="InterPro" id="IPR036034">
    <property type="entry name" value="PDZ_sf"/>
</dbReference>
<dbReference type="SUPFAM" id="SSF50156">
    <property type="entry name" value="PDZ domain-like"/>
    <property type="match status" value="2"/>
</dbReference>
<feature type="compositionally biased region" description="Basic and acidic residues" evidence="1">
    <location>
        <begin position="312"/>
        <end position="325"/>
    </location>
</feature>
<dbReference type="InterPro" id="IPR001478">
    <property type="entry name" value="PDZ"/>
</dbReference>
<feature type="region of interest" description="Disordered" evidence="1">
    <location>
        <begin position="311"/>
        <end position="357"/>
    </location>
</feature>
<dbReference type="InterPro" id="IPR041489">
    <property type="entry name" value="PDZ_6"/>
</dbReference>
<dbReference type="Gene3D" id="2.30.42.10">
    <property type="match status" value="2"/>
</dbReference>
<organism evidence="4 5">
    <name type="scientific">Mya arenaria</name>
    <name type="common">Soft-shell clam</name>
    <dbReference type="NCBI Taxonomy" id="6604"/>
    <lineage>
        <taxon>Eukaryota</taxon>
        <taxon>Metazoa</taxon>
        <taxon>Spiralia</taxon>
        <taxon>Lophotrochozoa</taxon>
        <taxon>Mollusca</taxon>
        <taxon>Bivalvia</taxon>
        <taxon>Autobranchia</taxon>
        <taxon>Heteroconchia</taxon>
        <taxon>Euheterodonta</taxon>
        <taxon>Imparidentia</taxon>
        <taxon>Neoheterodontei</taxon>
        <taxon>Myida</taxon>
        <taxon>Myoidea</taxon>
        <taxon>Myidae</taxon>
        <taxon>Mya</taxon>
    </lineage>
</organism>
<evidence type="ECO:0000256" key="2">
    <source>
        <dbReference type="SAM" id="SignalP"/>
    </source>
</evidence>
<name>A0ABY7FWS1_MYAAR</name>